<reference evidence="1" key="2">
    <citation type="journal article" date="2015" name="Fish Shellfish Immunol.">
        <title>Early steps in the European eel (Anguilla anguilla)-Vibrio vulnificus interaction in the gills: Role of the RtxA13 toxin.</title>
        <authorList>
            <person name="Callol A."/>
            <person name="Pajuelo D."/>
            <person name="Ebbesson L."/>
            <person name="Teles M."/>
            <person name="MacKenzie S."/>
            <person name="Amaro C."/>
        </authorList>
    </citation>
    <scope>NUCLEOTIDE SEQUENCE</scope>
</reference>
<organism evidence="1">
    <name type="scientific">Anguilla anguilla</name>
    <name type="common">European freshwater eel</name>
    <name type="synonym">Muraena anguilla</name>
    <dbReference type="NCBI Taxonomy" id="7936"/>
    <lineage>
        <taxon>Eukaryota</taxon>
        <taxon>Metazoa</taxon>
        <taxon>Chordata</taxon>
        <taxon>Craniata</taxon>
        <taxon>Vertebrata</taxon>
        <taxon>Euteleostomi</taxon>
        <taxon>Actinopterygii</taxon>
        <taxon>Neopterygii</taxon>
        <taxon>Teleostei</taxon>
        <taxon>Anguilliformes</taxon>
        <taxon>Anguillidae</taxon>
        <taxon>Anguilla</taxon>
    </lineage>
</organism>
<reference evidence="1" key="1">
    <citation type="submission" date="2014-11" db="EMBL/GenBank/DDBJ databases">
        <authorList>
            <person name="Amaro Gonzalez C."/>
        </authorList>
    </citation>
    <scope>NUCLEOTIDE SEQUENCE</scope>
</reference>
<proteinExistence type="predicted"/>
<protein>
    <submittedName>
        <fullName evidence="1">Uncharacterized protein</fullName>
    </submittedName>
</protein>
<name>A0A0E9TSA3_ANGAN</name>
<evidence type="ECO:0000313" key="1">
    <source>
        <dbReference type="EMBL" id="JAH55755.1"/>
    </source>
</evidence>
<accession>A0A0E9TSA3</accession>
<dbReference type="EMBL" id="GBXM01052822">
    <property type="protein sequence ID" value="JAH55755.1"/>
    <property type="molecule type" value="Transcribed_RNA"/>
</dbReference>
<dbReference type="AlphaFoldDB" id="A0A0E9TSA3"/>
<sequence>MVIFGAIFSGTWTEPVYRTKHNTNVRFIFLSLKYTC</sequence>